<dbReference type="EMBL" id="MXPU01000005">
    <property type="protein sequence ID" value="OWO95306.1"/>
    <property type="molecule type" value="Genomic_DNA"/>
</dbReference>
<accession>A0A246DY82</accession>
<organism evidence="1 2">
    <name type="scientific">Rhizobium esperanzae</name>
    <dbReference type="NCBI Taxonomy" id="1967781"/>
    <lineage>
        <taxon>Bacteria</taxon>
        <taxon>Pseudomonadati</taxon>
        <taxon>Pseudomonadota</taxon>
        <taxon>Alphaproteobacteria</taxon>
        <taxon>Hyphomicrobiales</taxon>
        <taxon>Rhizobiaceae</taxon>
        <taxon>Rhizobium/Agrobacterium group</taxon>
        <taxon>Rhizobium</taxon>
    </lineage>
</organism>
<reference evidence="1 2" key="1">
    <citation type="submission" date="2017-03" db="EMBL/GenBank/DDBJ databases">
        <title>Genome of strain Rhizobium sp. CNPSo 668.</title>
        <authorList>
            <person name="Ribeiro R."/>
        </authorList>
    </citation>
    <scope>NUCLEOTIDE SEQUENCE [LARGE SCALE GENOMIC DNA]</scope>
    <source>
        <strain evidence="1 2">CNPSo 668</strain>
    </source>
</reference>
<comment type="caution">
    <text evidence="1">The sequence shown here is derived from an EMBL/GenBank/DDBJ whole genome shotgun (WGS) entry which is preliminary data.</text>
</comment>
<dbReference type="AlphaFoldDB" id="A0A246DY82"/>
<name>A0A246DY82_9HYPH</name>
<dbReference type="Proteomes" id="UP000197269">
    <property type="component" value="Unassembled WGS sequence"/>
</dbReference>
<evidence type="ECO:0000313" key="1">
    <source>
        <dbReference type="EMBL" id="OWO95306.1"/>
    </source>
</evidence>
<gene>
    <name evidence="1" type="ORF">B5E41_09470</name>
</gene>
<protein>
    <submittedName>
        <fullName evidence="1">Uncharacterized protein</fullName>
    </submittedName>
</protein>
<evidence type="ECO:0000313" key="2">
    <source>
        <dbReference type="Proteomes" id="UP000197269"/>
    </source>
</evidence>
<sequence length="62" mass="7122">MLNVFKSLDQEMKIVMSIQQSFQKTPIYFKPVWTTPLYAITEAARSTATPRRIAERCMAILG</sequence>
<proteinExistence type="predicted"/>